<protein>
    <submittedName>
        <fullName evidence="1">Uncharacterized protein</fullName>
    </submittedName>
</protein>
<reference evidence="1" key="2">
    <citation type="submission" date="2020-07" db="EMBL/GenBank/DDBJ databases">
        <authorList>
            <person name="Vera ALvarez R."/>
            <person name="Arias-Moreno D.M."/>
            <person name="Jimenez-Jacinto V."/>
            <person name="Jimenez-Bremont J.F."/>
            <person name="Swaminathan K."/>
            <person name="Moose S.P."/>
            <person name="Guerrero-Gonzalez M.L."/>
            <person name="Marino-Ramirez L."/>
            <person name="Landsman D."/>
            <person name="Rodriguez-Kessler M."/>
            <person name="Delgado-Sanchez P."/>
        </authorList>
    </citation>
    <scope>NUCLEOTIDE SEQUENCE</scope>
    <source>
        <tissue evidence="1">Cladode</tissue>
    </source>
</reference>
<evidence type="ECO:0000313" key="1">
    <source>
        <dbReference type="EMBL" id="MBA4633208.1"/>
    </source>
</evidence>
<reference evidence="1" key="1">
    <citation type="journal article" date="2013" name="J. Plant Res.">
        <title>Effect of fungi and light on seed germination of three Opuntia species from semiarid lands of central Mexico.</title>
        <authorList>
            <person name="Delgado-Sanchez P."/>
            <person name="Jimenez-Bremont J.F."/>
            <person name="Guerrero-Gonzalez Mde L."/>
            <person name="Flores J."/>
        </authorList>
    </citation>
    <scope>NUCLEOTIDE SEQUENCE</scope>
    <source>
        <tissue evidence="1">Cladode</tissue>
    </source>
</reference>
<proteinExistence type="predicted"/>
<name>A0A7C9D9V1_OPUST</name>
<accession>A0A7C9D9V1</accession>
<dbReference type="EMBL" id="GISG01085975">
    <property type="protein sequence ID" value="MBA4633208.1"/>
    <property type="molecule type" value="Transcribed_RNA"/>
</dbReference>
<organism evidence="1">
    <name type="scientific">Opuntia streptacantha</name>
    <name type="common">Prickly pear cactus</name>
    <name type="synonym">Opuntia cardona</name>
    <dbReference type="NCBI Taxonomy" id="393608"/>
    <lineage>
        <taxon>Eukaryota</taxon>
        <taxon>Viridiplantae</taxon>
        <taxon>Streptophyta</taxon>
        <taxon>Embryophyta</taxon>
        <taxon>Tracheophyta</taxon>
        <taxon>Spermatophyta</taxon>
        <taxon>Magnoliopsida</taxon>
        <taxon>eudicotyledons</taxon>
        <taxon>Gunneridae</taxon>
        <taxon>Pentapetalae</taxon>
        <taxon>Caryophyllales</taxon>
        <taxon>Cactineae</taxon>
        <taxon>Cactaceae</taxon>
        <taxon>Opuntioideae</taxon>
        <taxon>Opuntia</taxon>
    </lineage>
</organism>
<dbReference type="AlphaFoldDB" id="A0A7C9D9V1"/>
<sequence>MFGSDWFQSGLFELSVKIGMLNLSNNLVEKTHSILIRQILKAKTCYQQLKKILWTPQDRLLILQGQTKLTCRSHYSSLREINIRYFVVSQAGLELKLSCLAFYDLVPLSIS</sequence>